<sequence>MSVLLMILSVVLVVSTLTGSTNNYYNEPTGNNGSSFTDCTVSKKFVEFSNNSMTPYPLTRGGALHWQAVLKIKRTIQWGGILHATLKYNFKNYTNITFFDMELNLCDFLDDIIKQKCPVHPGIYHINSHIIMSPLLWPGQYYAKATAYDEEGEQMMCLMKQGILE</sequence>
<comment type="subunit">
    <text evidence="3">Monomer.</text>
</comment>
<dbReference type="GO" id="GO:0015918">
    <property type="term" value="P:sterol transport"/>
    <property type="evidence" value="ECO:0007669"/>
    <property type="project" value="InterPro"/>
</dbReference>
<dbReference type="KEGG" id="aqu:109582733"/>
<reference evidence="10" key="1">
    <citation type="journal article" date="2010" name="Nature">
        <title>The Amphimedon queenslandica genome and the evolution of animal complexity.</title>
        <authorList>
            <person name="Srivastava M."/>
            <person name="Simakov O."/>
            <person name="Chapman J."/>
            <person name="Fahey B."/>
            <person name="Gauthier M.E."/>
            <person name="Mitros T."/>
            <person name="Richards G.S."/>
            <person name="Conaco C."/>
            <person name="Dacre M."/>
            <person name="Hellsten U."/>
            <person name="Larroux C."/>
            <person name="Putnam N.H."/>
            <person name="Stanke M."/>
            <person name="Adamska M."/>
            <person name="Darling A."/>
            <person name="Degnan S.M."/>
            <person name="Oakley T.H."/>
            <person name="Plachetzki D.C."/>
            <person name="Zhai Y."/>
            <person name="Adamski M."/>
            <person name="Calcino A."/>
            <person name="Cummins S.F."/>
            <person name="Goodstein D.M."/>
            <person name="Harris C."/>
            <person name="Jackson D.J."/>
            <person name="Leys S.P."/>
            <person name="Shu S."/>
            <person name="Woodcroft B.J."/>
            <person name="Vervoort M."/>
            <person name="Kosik K.S."/>
            <person name="Manning G."/>
            <person name="Degnan B.M."/>
            <person name="Rokhsar D.S."/>
        </authorList>
    </citation>
    <scope>NUCLEOTIDE SEQUENCE [LARGE SCALE GENOMIC DNA]</scope>
</reference>
<evidence type="ECO:0000313" key="10">
    <source>
        <dbReference type="Proteomes" id="UP000007879"/>
    </source>
</evidence>
<dbReference type="InterPro" id="IPR014756">
    <property type="entry name" value="Ig_E-set"/>
</dbReference>
<evidence type="ECO:0000256" key="7">
    <source>
        <dbReference type="SAM" id="SignalP"/>
    </source>
</evidence>
<evidence type="ECO:0000256" key="1">
    <source>
        <dbReference type="ARBA" id="ARBA00002053"/>
    </source>
</evidence>
<feature type="signal peptide" evidence="7">
    <location>
        <begin position="1"/>
        <end position="20"/>
    </location>
</feature>
<dbReference type="AlphaFoldDB" id="A0AAN0J8X0"/>
<evidence type="ECO:0000259" key="8">
    <source>
        <dbReference type="Pfam" id="PF02221"/>
    </source>
</evidence>
<evidence type="ECO:0000256" key="4">
    <source>
        <dbReference type="ARBA" id="ARBA00022448"/>
    </source>
</evidence>
<dbReference type="InterPro" id="IPR039670">
    <property type="entry name" value="NPC2-like"/>
</dbReference>
<evidence type="ECO:0000256" key="2">
    <source>
        <dbReference type="ARBA" id="ARBA00006370"/>
    </source>
</evidence>
<keyword evidence="10" id="KW-1185">Reference proteome</keyword>
<dbReference type="PANTHER" id="PTHR11306:SF0">
    <property type="entry name" value="PHOSPHATIDYLGLYCEROL_PHOSPHATIDYLINOSITOL TRANSFER PROTEIN"/>
    <property type="match status" value="1"/>
</dbReference>
<dbReference type="Proteomes" id="UP000007879">
    <property type="component" value="Unassembled WGS sequence"/>
</dbReference>
<protein>
    <recommendedName>
        <fullName evidence="8">MD-2-related lipid-recognition domain-containing protein</fullName>
    </recommendedName>
</protein>
<dbReference type="RefSeq" id="XP_019853197.1">
    <property type="nucleotide sequence ID" value="XM_019997638.1"/>
</dbReference>
<dbReference type="Pfam" id="PF02221">
    <property type="entry name" value="E1_DerP2_DerF2"/>
    <property type="match status" value="1"/>
</dbReference>
<evidence type="ECO:0000313" key="9">
    <source>
        <dbReference type="EnsemblMetazoa" id="XP_019853197.1"/>
    </source>
</evidence>
<keyword evidence="6" id="KW-0445">Lipid transport</keyword>
<reference evidence="9" key="2">
    <citation type="submission" date="2024-06" db="UniProtKB">
        <authorList>
            <consortium name="EnsemblMetazoa"/>
        </authorList>
    </citation>
    <scope>IDENTIFICATION</scope>
</reference>
<dbReference type="EnsemblMetazoa" id="XM_019997638.1">
    <property type="protein sequence ID" value="XP_019853197.1"/>
    <property type="gene ID" value="LOC109582733"/>
</dbReference>
<dbReference type="InterPro" id="IPR003172">
    <property type="entry name" value="ML_dom"/>
</dbReference>
<evidence type="ECO:0000256" key="6">
    <source>
        <dbReference type="ARBA" id="ARBA00023055"/>
    </source>
</evidence>
<proteinExistence type="inferred from homology"/>
<dbReference type="PANTHER" id="PTHR11306">
    <property type="entry name" value="NIEMANN PICK TYPE C2 PROTEIN NPC2-RELATED"/>
    <property type="match status" value="1"/>
</dbReference>
<dbReference type="GeneID" id="109582733"/>
<dbReference type="InterPro" id="IPR036846">
    <property type="entry name" value="GM2-AP_sf"/>
</dbReference>
<keyword evidence="5 7" id="KW-0732">Signal</keyword>
<evidence type="ECO:0000256" key="3">
    <source>
        <dbReference type="ARBA" id="ARBA00011245"/>
    </source>
</evidence>
<dbReference type="GO" id="GO:0032934">
    <property type="term" value="F:sterol binding"/>
    <property type="evidence" value="ECO:0007669"/>
    <property type="project" value="InterPro"/>
</dbReference>
<dbReference type="Gene3D" id="2.70.220.10">
    <property type="entry name" value="Ganglioside GM2 activator"/>
    <property type="match status" value="1"/>
</dbReference>
<feature type="chain" id="PRO_5043008140" description="MD-2-related lipid-recognition domain-containing protein" evidence="7">
    <location>
        <begin position="21"/>
        <end position="165"/>
    </location>
</feature>
<accession>A0AAN0J8X0</accession>
<feature type="domain" description="MD-2-related lipid-recognition" evidence="8">
    <location>
        <begin position="34"/>
        <end position="158"/>
    </location>
</feature>
<comment type="similarity">
    <text evidence="2">Belongs to the NPC2 family.</text>
</comment>
<comment type="function">
    <text evidence="1">Catalyzes the intermembrane transfer of phosphatidylglycerol and phosphatidylinositol.</text>
</comment>
<organism evidence="9 10">
    <name type="scientific">Amphimedon queenslandica</name>
    <name type="common">Sponge</name>
    <dbReference type="NCBI Taxonomy" id="400682"/>
    <lineage>
        <taxon>Eukaryota</taxon>
        <taxon>Metazoa</taxon>
        <taxon>Porifera</taxon>
        <taxon>Demospongiae</taxon>
        <taxon>Heteroscleromorpha</taxon>
        <taxon>Haplosclerida</taxon>
        <taxon>Niphatidae</taxon>
        <taxon>Amphimedon</taxon>
    </lineage>
</organism>
<keyword evidence="4" id="KW-0813">Transport</keyword>
<name>A0AAN0J8X0_AMPQE</name>
<dbReference type="SUPFAM" id="SSF81296">
    <property type="entry name" value="E set domains"/>
    <property type="match status" value="1"/>
</dbReference>
<evidence type="ECO:0000256" key="5">
    <source>
        <dbReference type="ARBA" id="ARBA00022729"/>
    </source>
</evidence>